<keyword evidence="5" id="KW-1185">Reference proteome</keyword>
<evidence type="ECO:0000313" key="4">
    <source>
        <dbReference type="EMBL" id="CDM35504.1"/>
    </source>
</evidence>
<dbReference type="OMA" id="CEGWEWW"/>
<dbReference type="OrthoDB" id="447842at2759"/>
<dbReference type="EMBL" id="HG792018">
    <property type="protein sequence ID" value="CDM35504.1"/>
    <property type="molecule type" value="Genomic_DNA"/>
</dbReference>
<dbReference type="SUPFAM" id="SSF55811">
    <property type="entry name" value="Nudix"/>
    <property type="match status" value="1"/>
</dbReference>
<evidence type="ECO:0000313" key="5">
    <source>
        <dbReference type="Proteomes" id="UP000030686"/>
    </source>
</evidence>
<dbReference type="InterPro" id="IPR000086">
    <property type="entry name" value="NUDIX_hydrolase_dom"/>
</dbReference>
<dbReference type="GO" id="GO:0006203">
    <property type="term" value="P:dGTP catabolic process"/>
    <property type="evidence" value="ECO:0007669"/>
    <property type="project" value="TreeGrafter"/>
</dbReference>
<comment type="similarity">
    <text evidence="2">Belongs to the Nudix hydrolase family.</text>
</comment>
<organism evidence="4 5">
    <name type="scientific">Penicillium roqueforti (strain FM164)</name>
    <dbReference type="NCBI Taxonomy" id="1365484"/>
    <lineage>
        <taxon>Eukaryota</taxon>
        <taxon>Fungi</taxon>
        <taxon>Dikarya</taxon>
        <taxon>Ascomycota</taxon>
        <taxon>Pezizomycotina</taxon>
        <taxon>Eurotiomycetes</taxon>
        <taxon>Eurotiomycetidae</taxon>
        <taxon>Eurotiales</taxon>
        <taxon>Aspergillaceae</taxon>
        <taxon>Penicillium</taxon>
    </lineage>
</organism>
<dbReference type="GO" id="GO:0005829">
    <property type="term" value="C:cytosol"/>
    <property type="evidence" value="ECO:0007669"/>
    <property type="project" value="TreeGrafter"/>
</dbReference>
<dbReference type="PROSITE" id="PS51462">
    <property type="entry name" value="NUDIX"/>
    <property type="match status" value="1"/>
</dbReference>
<dbReference type="FunFam" id="3.90.79.10:FF:000060">
    <property type="entry name" value="Nudix hydrolase 1"/>
    <property type="match status" value="1"/>
</dbReference>
<dbReference type="CDD" id="cd04678">
    <property type="entry name" value="NUDIX_MTH2_Nudt15"/>
    <property type="match status" value="1"/>
</dbReference>
<dbReference type="PRINTS" id="PR00502">
    <property type="entry name" value="NUDIXFAMILY"/>
</dbReference>
<dbReference type="Proteomes" id="UP000030686">
    <property type="component" value="Unassembled WGS sequence"/>
</dbReference>
<feature type="domain" description="Nudix hydrolase" evidence="3">
    <location>
        <begin position="2"/>
        <end position="136"/>
    </location>
</feature>
<dbReference type="STRING" id="1365484.W6QMV4"/>
<protein>
    <submittedName>
        <fullName evidence="4">Nudix hydrolase 1</fullName>
    </submittedName>
</protein>
<sequence length="150" mass="16704">MDPKVGVGVFVLNAAGKFLIGKRKGSLGAGTWGLPGGHLDFGEFFETCAARETLEETGLKIQDVRFLTATNSILKAENKHYITIFMGAVCEDGAEPQVIEPNRCEGWEWISWDELRAYGEEQIKAGDGFEGRRFFSPLLGLFEQRPDFRV</sequence>
<evidence type="ECO:0000256" key="1">
    <source>
        <dbReference type="ARBA" id="ARBA00022801"/>
    </source>
</evidence>
<name>W6QMV4_PENRF</name>
<reference evidence="4" key="1">
    <citation type="journal article" date="2014" name="Nat. Commun.">
        <title>Multiple recent horizontal transfers of a large genomic region in cheese making fungi.</title>
        <authorList>
            <person name="Cheeseman K."/>
            <person name="Ropars J."/>
            <person name="Renault P."/>
            <person name="Dupont J."/>
            <person name="Gouzy J."/>
            <person name="Branca A."/>
            <person name="Abraham A.L."/>
            <person name="Ceppi M."/>
            <person name="Conseiller E."/>
            <person name="Debuchy R."/>
            <person name="Malagnac F."/>
            <person name="Goarin A."/>
            <person name="Silar P."/>
            <person name="Lacoste S."/>
            <person name="Sallet E."/>
            <person name="Bensimon A."/>
            <person name="Giraud T."/>
            <person name="Brygoo Y."/>
        </authorList>
    </citation>
    <scope>NUCLEOTIDE SEQUENCE [LARGE SCALE GENOMIC DNA]</scope>
    <source>
        <strain evidence="4">FM164</strain>
    </source>
</reference>
<dbReference type="PANTHER" id="PTHR16099">
    <property type="entry name" value="8-OXO-DGTP DIPHOSPHATES NUDT15"/>
    <property type="match status" value="1"/>
</dbReference>
<dbReference type="PROSITE" id="PS00893">
    <property type="entry name" value="NUDIX_BOX"/>
    <property type="match status" value="1"/>
</dbReference>
<dbReference type="InterPro" id="IPR015797">
    <property type="entry name" value="NUDIX_hydrolase-like_dom_sf"/>
</dbReference>
<dbReference type="GO" id="GO:0035539">
    <property type="term" value="F:8-oxo-7,8-dihydrodeoxyguanosine triphosphate pyrophosphatase activity"/>
    <property type="evidence" value="ECO:0007669"/>
    <property type="project" value="TreeGrafter"/>
</dbReference>
<evidence type="ECO:0000256" key="2">
    <source>
        <dbReference type="RuleBase" id="RU003476"/>
    </source>
</evidence>
<dbReference type="InterPro" id="IPR020476">
    <property type="entry name" value="Nudix_hydrolase"/>
</dbReference>
<gene>
    <name evidence="4" type="primary">NUDT1</name>
    <name evidence="4" type="ORF">PROQFM164_S04g000385</name>
</gene>
<dbReference type="PANTHER" id="PTHR16099:SF5">
    <property type="entry name" value="NUCLEOTIDE TRIPHOSPHATE DIPHOSPHATASE NUDT15"/>
    <property type="match status" value="1"/>
</dbReference>
<keyword evidence="1 2" id="KW-0378">Hydrolase</keyword>
<accession>W6QMV4</accession>
<dbReference type="InterPro" id="IPR020084">
    <property type="entry name" value="NUDIX_hydrolase_CS"/>
</dbReference>
<evidence type="ECO:0000259" key="3">
    <source>
        <dbReference type="PROSITE" id="PS51462"/>
    </source>
</evidence>
<dbReference type="Gene3D" id="3.90.79.10">
    <property type="entry name" value="Nucleoside Triphosphate Pyrophosphohydrolase"/>
    <property type="match status" value="1"/>
</dbReference>
<dbReference type="Pfam" id="PF00293">
    <property type="entry name" value="NUDIX"/>
    <property type="match status" value="1"/>
</dbReference>
<dbReference type="AlphaFoldDB" id="W6QMV4"/>
<proteinExistence type="inferred from homology"/>